<protein>
    <submittedName>
        <fullName evidence="2">Uncharacterized protein</fullName>
    </submittedName>
</protein>
<accession>A0A6A5WL35</accession>
<evidence type="ECO:0000313" key="3">
    <source>
        <dbReference type="Proteomes" id="UP000799779"/>
    </source>
</evidence>
<organism evidence="2 3">
    <name type="scientific">Amniculicola lignicola CBS 123094</name>
    <dbReference type="NCBI Taxonomy" id="1392246"/>
    <lineage>
        <taxon>Eukaryota</taxon>
        <taxon>Fungi</taxon>
        <taxon>Dikarya</taxon>
        <taxon>Ascomycota</taxon>
        <taxon>Pezizomycotina</taxon>
        <taxon>Dothideomycetes</taxon>
        <taxon>Pleosporomycetidae</taxon>
        <taxon>Pleosporales</taxon>
        <taxon>Amniculicolaceae</taxon>
        <taxon>Amniculicola</taxon>
    </lineage>
</organism>
<sequence length="227" mass="25077">MPPNYPDRKHLIAIRNLTHHDQKLTHSNKKPCHVNLEFTIHLKMKTLLAPCVSRSPSAALVTLSTPLYRLPLTTPSGTAMRCSLAEQRTESALADFGGPRLELNAPQRVNADTGTCFFSRHVNAKCLKLAGAIKTDSAFQDSKVVISAPASSRRKIRCLPLWRQQTGVRTRIMLHHLLVSCSMQQMVGSDRGRFWGSERQANTVGAGSQVMHQSTSGADIVEREGEL</sequence>
<evidence type="ECO:0000256" key="1">
    <source>
        <dbReference type="SAM" id="MobiDB-lite"/>
    </source>
</evidence>
<keyword evidence="3" id="KW-1185">Reference proteome</keyword>
<dbReference type="Proteomes" id="UP000799779">
    <property type="component" value="Unassembled WGS sequence"/>
</dbReference>
<feature type="compositionally biased region" description="Polar residues" evidence="1">
    <location>
        <begin position="205"/>
        <end position="217"/>
    </location>
</feature>
<proteinExistence type="predicted"/>
<dbReference type="EMBL" id="ML977593">
    <property type="protein sequence ID" value="KAF1999805.1"/>
    <property type="molecule type" value="Genomic_DNA"/>
</dbReference>
<feature type="region of interest" description="Disordered" evidence="1">
    <location>
        <begin position="205"/>
        <end position="227"/>
    </location>
</feature>
<reference evidence="2" key="1">
    <citation type="journal article" date="2020" name="Stud. Mycol.">
        <title>101 Dothideomycetes genomes: a test case for predicting lifestyles and emergence of pathogens.</title>
        <authorList>
            <person name="Haridas S."/>
            <person name="Albert R."/>
            <person name="Binder M."/>
            <person name="Bloem J."/>
            <person name="Labutti K."/>
            <person name="Salamov A."/>
            <person name="Andreopoulos B."/>
            <person name="Baker S."/>
            <person name="Barry K."/>
            <person name="Bills G."/>
            <person name="Bluhm B."/>
            <person name="Cannon C."/>
            <person name="Castanera R."/>
            <person name="Culley D."/>
            <person name="Daum C."/>
            <person name="Ezra D."/>
            <person name="Gonzalez J."/>
            <person name="Henrissat B."/>
            <person name="Kuo A."/>
            <person name="Liang C."/>
            <person name="Lipzen A."/>
            <person name="Lutzoni F."/>
            <person name="Magnuson J."/>
            <person name="Mondo S."/>
            <person name="Nolan M."/>
            <person name="Ohm R."/>
            <person name="Pangilinan J."/>
            <person name="Park H.-J."/>
            <person name="Ramirez L."/>
            <person name="Alfaro M."/>
            <person name="Sun H."/>
            <person name="Tritt A."/>
            <person name="Yoshinaga Y."/>
            <person name="Zwiers L.-H."/>
            <person name="Turgeon B."/>
            <person name="Goodwin S."/>
            <person name="Spatafora J."/>
            <person name="Crous P."/>
            <person name="Grigoriev I."/>
        </authorList>
    </citation>
    <scope>NUCLEOTIDE SEQUENCE</scope>
    <source>
        <strain evidence="2">CBS 123094</strain>
    </source>
</reference>
<name>A0A6A5WL35_9PLEO</name>
<dbReference type="AlphaFoldDB" id="A0A6A5WL35"/>
<evidence type="ECO:0000313" key="2">
    <source>
        <dbReference type="EMBL" id="KAF1999805.1"/>
    </source>
</evidence>
<gene>
    <name evidence="2" type="ORF">P154DRAFT_576722</name>
</gene>